<reference evidence="1" key="2">
    <citation type="submission" date="2021-02" db="EMBL/GenBank/DDBJ databases">
        <authorList>
            <person name="Kimball J.A."/>
            <person name="Haas M.W."/>
            <person name="Macchietto M."/>
            <person name="Kono T."/>
            <person name="Duquette J."/>
            <person name="Shao M."/>
        </authorList>
    </citation>
    <scope>NUCLEOTIDE SEQUENCE</scope>
    <source>
        <tissue evidence="1">Fresh leaf tissue</tissue>
    </source>
</reference>
<evidence type="ECO:0000313" key="2">
    <source>
        <dbReference type="Proteomes" id="UP000729402"/>
    </source>
</evidence>
<comment type="caution">
    <text evidence="1">The sequence shown here is derived from an EMBL/GenBank/DDBJ whole genome shotgun (WGS) entry which is preliminary data.</text>
</comment>
<gene>
    <name evidence="1" type="ORF">GUJ93_ZPchr0006g44278</name>
</gene>
<organism evidence="1 2">
    <name type="scientific">Zizania palustris</name>
    <name type="common">Northern wild rice</name>
    <dbReference type="NCBI Taxonomy" id="103762"/>
    <lineage>
        <taxon>Eukaryota</taxon>
        <taxon>Viridiplantae</taxon>
        <taxon>Streptophyta</taxon>
        <taxon>Embryophyta</taxon>
        <taxon>Tracheophyta</taxon>
        <taxon>Spermatophyta</taxon>
        <taxon>Magnoliopsida</taxon>
        <taxon>Liliopsida</taxon>
        <taxon>Poales</taxon>
        <taxon>Poaceae</taxon>
        <taxon>BOP clade</taxon>
        <taxon>Oryzoideae</taxon>
        <taxon>Oryzeae</taxon>
        <taxon>Zizaniinae</taxon>
        <taxon>Zizania</taxon>
    </lineage>
</organism>
<dbReference type="Proteomes" id="UP000729402">
    <property type="component" value="Unassembled WGS sequence"/>
</dbReference>
<accession>A0A8J5S604</accession>
<name>A0A8J5S604_ZIZPA</name>
<sequence>MCGGPAHKPREALFPPSLRLAIHPSRTTVTAPGGPSASMASDAMVDQRWVVKTILDGIRNRFGDEDGDQNGCFCLHFLSCSCVFFLFLLDLKSESADNV</sequence>
<reference evidence="1" key="1">
    <citation type="journal article" date="2021" name="bioRxiv">
        <title>Whole Genome Assembly and Annotation of Northern Wild Rice, Zizania palustris L., Supports a Whole Genome Duplication in the Zizania Genus.</title>
        <authorList>
            <person name="Haas M."/>
            <person name="Kono T."/>
            <person name="Macchietto M."/>
            <person name="Millas R."/>
            <person name="McGilp L."/>
            <person name="Shao M."/>
            <person name="Duquette J."/>
            <person name="Hirsch C.N."/>
            <person name="Kimball J."/>
        </authorList>
    </citation>
    <scope>NUCLEOTIDE SEQUENCE</scope>
    <source>
        <tissue evidence="1">Fresh leaf tissue</tissue>
    </source>
</reference>
<dbReference type="AlphaFoldDB" id="A0A8J5S604"/>
<protein>
    <submittedName>
        <fullName evidence="1">Uncharacterized protein</fullName>
    </submittedName>
</protein>
<proteinExistence type="predicted"/>
<dbReference type="EMBL" id="JAAALK010000283">
    <property type="protein sequence ID" value="KAG8069521.1"/>
    <property type="molecule type" value="Genomic_DNA"/>
</dbReference>
<evidence type="ECO:0000313" key="1">
    <source>
        <dbReference type="EMBL" id="KAG8069521.1"/>
    </source>
</evidence>
<keyword evidence="2" id="KW-1185">Reference proteome</keyword>